<feature type="region of interest" description="Disordered" evidence="1">
    <location>
        <begin position="70"/>
        <end position="89"/>
    </location>
</feature>
<dbReference type="Proteomes" id="UP000815325">
    <property type="component" value="Unassembled WGS sequence"/>
</dbReference>
<name>A0ABQ7FXG4_DUNSA</name>
<organism evidence="2 3">
    <name type="scientific">Dunaliella salina</name>
    <name type="common">Green alga</name>
    <name type="synonym">Protococcus salinus</name>
    <dbReference type="NCBI Taxonomy" id="3046"/>
    <lineage>
        <taxon>Eukaryota</taxon>
        <taxon>Viridiplantae</taxon>
        <taxon>Chlorophyta</taxon>
        <taxon>core chlorophytes</taxon>
        <taxon>Chlorophyceae</taxon>
        <taxon>CS clade</taxon>
        <taxon>Chlamydomonadales</taxon>
        <taxon>Dunaliellaceae</taxon>
        <taxon>Dunaliella</taxon>
    </lineage>
</organism>
<comment type="caution">
    <text evidence="2">The sequence shown here is derived from an EMBL/GenBank/DDBJ whole genome shotgun (WGS) entry which is preliminary data.</text>
</comment>
<keyword evidence="3" id="KW-1185">Reference proteome</keyword>
<feature type="compositionally biased region" description="Basic and acidic residues" evidence="1">
    <location>
        <begin position="27"/>
        <end position="41"/>
    </location>
</feature>
<feature type="region of interest" description="Disordered" evidence="1">
    <location>
        <begin position="27"/>
        <end position="47"/>
    </location>
</feature>
<evidence type="ECO:0000313" key="2">
    <source>
        <dbReference type="EMBL" id="KAF5827007.1"/>
    </source>
</evidence>
<evidence type="ECO:0000313" key="3">
    <source>
        <dbReference type="Proteomes" id="UP000815325"/>
    </source>
</evidence>
<dbReference type="EMBL" id="MU070625">
    <property type="protein sequence ID" value="KAF5827007.1"/>
    <property type="molecule type" value="Genomic_DNA"/>
</dbReference>
<accession>A0ABQ7FXG4</accession>
<sequence length="103" mass="11067">MLNRLLAQAKAEKERVDAAAALAAVVQERDGSSQERGHLTRELQGTQATLKDAEASLDAKVKELEECMSQLESSKSAHGSSQKEASEMEATLKAKIAALEDEV</sequence>
<evidence type="ECO:0000256" key="1">
    <source>
        <dbReference type="SAM" id="MobiDB-lite"/>
    </source>
</evidence>
<gene>
    <name evidence="2" type="ORF">DUNSADRAFT_1539</name>
</gene>
<feature type="compositionally biased region" description="Polar residues" evidence="1">
    <location>
        <begin position="70"/>
        <end position="83"/>
    </location>
</feature>
<proteinExistence type="predicted"/>
<protein>
    <submittedName>
        <fullName evidence="2">Uncharacterized protein</fullName>
    </submittedName>
</protein>
<reference evidence="2" key="1">
    <citation type="submission" date="2017-08" db="EMBL/GenBank/DDBJ databases">
        <authorList>
            <person name="Polle J.E."/>
            <person name="Barry K."/>
            <person name="Cushman J."/>
            <person name="Schmutz J."/>
            <person name="Tran D."/>
            <person name="Hathwaick L.T."/>
            <person name="Yim W.C."/>
            <person name="Jenkins J."/>
            <person name="Mckie-Krisberg Z.M."/>
            <person name="Prochnik S."/>
            <person name="Lindquist E."/>
            <person name="Dockter R.B."/>
            <person name="Adam C."/>
            <person name="Molina H."/>
            <person name="Bunkerborg J."/>
            <person name="Jin E."/>
            <person name="Buchheim M."/>
            <person name="Magnuson J."/>
        </authorList>
    </citation>
    <scope>NUCLEOTIDE SEQUENCE</scope>
    <source>
        <strain evidence="2">CCAP 19/18</strain>
    </source>
</reference>